<proteinExistence type="predicted"/>
<dbReference type="Proteomes" id="UP001202052">
    <property type="component" value="Unassembled WGS sequence"/>
</dbReference>
<organism evidence="2 3">
    <name type="scientific">Streptomyces lavenduligriseus</name>
    <dbReference type="NCBI Taxonomy" id="67315"/>
    <lineage>
        <taxon>Bacteria</taxon>
        <taxon>Bacillati</taxon>
        <taxon>Actinomycetota</taxon>
        <taxon>Actinomycetes</taxon>
        <taxon>Kitasatosporales</taxon>
        <taxon>Streptomycetaceae</taxon>
        <taxon>Streptomyces</taxon>
    </lineage>
</organism>
<name>A0ABT0P5D7_9ACTN</name>
<evidence type="ECO:0000313" key="3">
    <source>
        <dbReference type="Proteomes" id="UP001202052"/>
    </source>
</evidence>
<protein>
    <submittedName>
        <fullName evidence="2">Uncharacterized protein</fullName>
    </submittedName>
</protein>
<accession>A0ABT0P5D7</accession>
<evidence type="ECO:0000313" key="2">
    <source>
        <dbReference type="EMBL" id="MCL3998934.1"/>
    </source>
</evidence>
<sequence>MLPAKTVRISAPRKPPFDHEGRPLQAGGYGEHAAVTATAAVLAGAGYGTPLSWQTEVAHRLPYGSTPSTPT</sequence>
<keyword evidence="3" id="KW-1185">Reference proteome</keyword>
<dbReference type="RefSeq" id="WP_249493479.1">
    <property type="nucleotide sequence ID" value="NZ_JAMCCK010000103.1"/>
</dbReference>
<gene>
    <name evidence="2" type="ORF">M4438_36500</name>
</gene>
<evidence type="ECO:0000256" key="1">
    <source>
        <dbReference type="SAM" id="MobiDB-lite"/>
    </source>
</evidence>
<reference evidence="2 3" key="1">
    <citation type="submission" date="2022-05" db="EMBL/GenBank/DDBJ databases">
        <title>Genome Resource of Streptomyces lavenduligriseus GA1-1, a Strain with Broad-Spectrum Antifungal Activity against Phytopathogenic Fungi.</title>
        <authorList>
            <person name="Qi D."/>
        </authorList>
    </citation>
    <scope>NUCLEOTIDE SEQUENCE [LARGE SCALE GENOMIC DNA]</scope>
    <source>
        <strain evidence="2 3">GA1-1</strain>
    </source>
</reference>
<comment type="caution">
    <text evidence="2">The sequence shown here is derived from an EMBL/GenBank/DDBJ whole genome shotgun (WGS) entry which is preliminary data.</text>
</comment>
<feature type="region of interest" description="Disordered" evidence="1">
    <location>
        <begin position="1"/>
        <end position="25"/>
    </location>
</feature>
<dbReference type="EMBL" id="JAMCCK010000103">
    <property type="protein sequence ID" value="MCL3998934.1"/>
    <property type="molecule type" value="Genomic_DNA"/>
</dbReference>